<evidence type="ECO:0000256" key="5">
    <source>
        <dbReference type="SAM" id="MobiDB-lite"/>
    </source>
</evidence>
<proteinExistence type="predicted"/>
<dbReference type="PROSITE" id="PS51257">
    <property type="entry name" value="PROKAR_LIPOPROTEIN"/>
    <property type="match status" value="1"/>
</dbReference>
<dbReference type="GO" id="GO:0003755">
    <property type="term" value="F:peptidyl-prolyl cis-trans isomerase activity"/>
    <property type="evidence" value="ECO:0007669"/>
    <property type="project" value="UniProtKB-KW"/>
</dbReference>
<dbReference type="EMBL" id="BBNS01000031">
    <property type="protein sequence ID" value="GAL72780.1"/>
    <property type="molecule type" value="Genomic_DNA"/>
</dbReference>
<dbReference type="RefSeq" id="WP_042249436.1">
    <property type="nucleotide sequence ID" value="NZ_BBNS01000031.1"/>
</dbReference>
<dbReference type="SUPFAM" id="SSF54534">
    <property type="entry name" value="FKBP-like"/>
    <property type="match status" value="1"/>
</dbReference>
<feature type="compositionally biased region" description="Acidic residues" evidence="5">
    <location>
        <begin position="270"/>
        <end position="293"/>
    </location>
</feature>
<evidence type="ECO:0000256" key="4">
    <source>
        <dbReference type="PROSITE-ProRule" id="PRU00277"/>
    </source>
</evidence>
<evidence type="ECO:0000259" key="6">
    <source>
        <dbReference type="PROSITE" id="PS50059"/>
    </source>
</evidence>
<comment type="caution">
    <text evidence="7">The sequence shown here is derived from an EMBL/GenBank/DDBJ whole genome shotgun (WGS) entry which is preliminary data.</text>
</comment>
<keyword evidence="10" id="KW-1185">Reference proteome</keyword>
<feature type="region of interest" description="Disordered" evidence="5">
    <location>
        <begin position="270"/>
        <end position="330"/>
    </location>
</feature>
<sequence>MSLRKIGFLVLCITLGFFSCNNDDDSTDIPEVVIRDRGEQQVEDDAALMDYFESHFYNAGDFDGITNPKISDLIISELPEDGVLPDPDTNRLLSDELVANNSNGILKDTTVFFADTEYTIYYLQLNKGGGDKFPNFSDRIRYTYEGSLLSGSVFDSAVTPVTSNLVGNGIDAGGLIVGFRKVMPLFKVAENLVDNGDGTFDFVNHGTGVMFLPSGMAYYNNAPSGIPAYSPLIFKFEIYQSFDNDYDGDGVPSHKEDLNGDGEFFVDLDNADADDDTDGDGIPDYVDSDDDGDGVLTINEDLNNDGDPTNDIGPNGIPRYLDPEATESNV</sequence>
<dbReference type="OrthoDB" id="1424215at2"/>
<dbReference type="InterPro" id="IPR046357">
    <property type="entry name" value="PPIase_dom_sf"/>
</dbReference>
<evidence type="ECO:0000313" key="9">
    <source>
        <dbReference type="Proteomes" id="UP000029646"/>
    </source>
</evidence>
<keyword evidence="3 4" id="KW-0697">Rotamase</keyword>
<accession>A0A090W6Y4</accession>
<evidence type="ECO:0000313" key="8">
    <source>
        <dbReference type="EMBL" id="GAL90156.1"/>
    </source>
</evidence>
<evidence type="ECO:0000256" key="1">
    <source>
        <dbReference type="ARBA" id="ARBA00000971"/>
    </source>
</evidence>
<evidence type="ECO:0000313" key="7">
    <source>
        <dbReference type="EMBL" id="GAL72780.1"/>
    </source>
</evidence>
<gene>
    <name evidence="7" type="ORF">JCM19302_1357</name>
    <name evidence="8" type="ORF">JCM19538_623</name>
</gene>
<keyword evidence="4 7" id="KW-0413">Isomerase</keyword>
<name>A0A090W6Y4_9FLAO</name>
<dbReference type="AlphaFoldDB" id="A0A090W6Y4"/>
<dbReference type="EMBL" id="BBNY01000070">
    <property type="protein sequence ID" value="GAL90156.1"/>
    <property type="molecule type" value="Genomic_DNA"/>
</dbReference>
<dbReference type="Proteomes" id="UP000030184">
    <property type="component" value="Unassembled WGS sequence"/>
</dbReference>
<dbReference type="Proteomes" id="UP000029646">
    <property type="component" value="Unassembled WGS sequence"/>
</dbReference>
<dbReference type="PROSITE" id="PS50059">
    <property type="entry name" value="FKBP_PPIASE"/>
    <property type="match status" value="1"/>
</dbReference>
<reference evidence="10" key="1">
    <citation type="journal article" date="2014" name="Genome Announc.">
        <title>Draft Genome Sequence of Marine Flavobacterium Jejuia pallidilutea Strain 11shimoA1 and Pigmentation Mutants.</title>
        <authorList>
            <person name="Takatani N."/>
            <person name="Nakanishi M."/>
            <person name="Meirelles P."/>
            <person name="Mino S."/>
            <person name="Suda W."/>
            <person name="Oshima K."/>
            <person name="Hattori M."/>
            <person name="Ohkuma M."/>
            <person name="Hosokawa M."/>
            <person name="Miyashita K."/>
            <person name="Thompson F.L."/>
            <person name="Niwa A."/>
            <person name="Sawabe T."/>
            <person name="Sawabe T."/>
        </authorList>
    </citation>
    <scope>NUCLEOTIDE SEQUENCE [LARGE SCALE GENOMIC DNA]</scope>
    <source>
        <strain evidence="10">JCM 19538</strain>
    </source>
</reference>
<evidence type="ECO:0000256" key="2">
    <source>
        <dbReference type="ARBA" id="ARBA00013194"/>
    </source>
</evidence>
<organism evidence="7 9">
    <name type="scientific">Jejuia pallidilutea</name>
    <dbReference type="NCBI Taxonomy" id="504487"/>
    <lineage>
        <taxon>Bacteria</taxon>
        <taxon>Pseudomonadati</taxon>
        <taxon>Bacteroidota</taxon>
        <taxon>Flavobacteriia</taxon>
        <taxon>Flavobacteriales</taxon>
        <taxon>Flavobacteriaceae</taxon>
        <taxon>Jejuia</taxon>
    </lineage>
</organism>
<feature type="domain" description="PPIase FKBP-type" evidence="6">
    <location>
        <begin position="137"/>
        <end position="242"/>
    </location>
</feature>
<evidence type="ECO:0000313" key="10">
    <source>
        <dbReference type="Proteomes" id="UP000030184"/>
    </source>
</evidence>
<dbReference type="EC" id="5.2.1.8" evidence="2 4"/>
<dbReference type="Gene3D" id="3.10.50.40">
    <property type="match status" value="1"/>
</dbReference>
<comment type="catalytic activity">
    <reaction evidence="1 4">
        <text>[protein]-peptidylproline (omega=180) = [protein]-peptidylproline (omega=0)</text>
        <dbReference type="Rhea" id="RHEA:16237"/>
        <dbReference type="Rhea" id="RHEA-COMP:10747"/>
        <dbReference type="Rhea" id="RHEA-COMP:10748"/>
        <dbReference type="ChEBI" id="CHEBI:83833"/>
        <dbReference type="ChEBI" id="CHEBI:83834"/>
        <dbReference type="EC" id="5.2.1.8"/>
    </reaction>
</comment>
<evidence type="ECO:0000256" key="3">
    <source>
        <dbReference type="ARBA" id="ARBA00023110"/>
    </source>
</evidence>
<dbReference type="InterPro" id="IPR001179">
    <property type="entry name" value="PPIase_FKBP_dom"/>
</dbReference>
<protein>
    <recommendedName>
        <fullName evidence="2 4">peptidylprolyl isomerase</fullName>
        <ecNumber evidence="2 4">5.2.1.8</ecNumber>
    </recommendedName>
</protein>